<dbReference type="Gene3D" id="2.30.33.40">
    <property type="entry name" value="GroES chaperonin"/>
    <property type="match status" value="1"/>
</dbReference>
<sequence length="127" mass="14303">MTLDIDKKDIAKFILVGDRVLVKPKNPNTQTKSGLYLPPAAVEKEKVQTGYVIKVGPGFPIPAMTDEDEPWKDKHEEVKYVPLQAQAGDLAIYLSQSGYEIEFNQEKYVILPHSAILMLVRDEGLFE</sequence>
<dbReference type="InterPro" id="IPR020818">
    <property type="entry name" value="Chaperonin_GroES"/>
</dbReference>
<reference evidence="3 6" key="2">
    <citation type="submission" date="2019-10" db="EMBL/GenBank/DDBJ databases">
        <title>Prolixibacter strains distinguished by the presence of nitrate reductase genes were adept at nitrate-dependent anaerobic corrosion of metallic iron and carbon steel.</title>
        <authorList>
            <person name="Iino T."/>
            <person name="Shono N."/>
            <person name="Ito K."/>
            <person name="Nakamura R."/>
            <person name="Sueoka K."/>
            <person name="Harayama S."/>
            <person name="Ohkuma M."/>
        </authorList>
    </citation>
    <scope>NUCLEOTIDE SEQUENCE [LARGE SCALE GENOMIC DNA]</scope>
    <source>
        <strain evidence="3 6">MIC1-1</strain>
    </source>
</reference>
<evidence type="ECO:0000256" key="2">
    <source>
        <dbReference type="ARBA" id="ARBA00023186"/>
    </source>
</evidence>
<dbReference type="GO" id="GO:0051082">
    <property type="term" value="F:unfolded protein binding"/>
    <property type="evidence" value="ECO:0007669"/>
    <property type="project" value="TreeGrafter"/>
</dbReference>
<dbReference type="InterPro" id="IPR037124">
    <property type="entry name" value="Chaperonin_GroES_sf"/>
</dbReference>
<dbReference type="InterPro" id="IPR011032">
    <property type="entry name" value="GroES-like_sf"/>
</dbReference>
<dbReference type="EMBL" id="BLAU01000001">
    <property type="protein sequence ID" value="GET21151.1"/>
    <property type="molecule type" value="Genomic_DNA"/>
</dbReference>
<comment type="caution">
    <text evidence="4">The sequence shown here is derived from an EMBL/GenBank/DDBJ whole genome shotgun (WGS) entry which is preliminary data.</text>
</comment>
<proteinExistence type="inferred from homology"/>
<evidence type="ECO:0000256" key="1">
    <source>
        <dbReference type="ARBA" id="ARBA00006975"/>
    </source>
</evidence>
<organism evidence="4 5">
    <name type="scientific">Prolixibacter denitrificans</name>
    <dbReference type="NCBI Taxonomy" id="1541063"/>
    <lineage>
        <taxon>Bacteria</taxon>
        <taxon>Pseudomonadati</taxon>
        <taxon>Bacteroidota</taxon>
        <taxon>Bacteroidia</taxon>
        <taxon>Marinilabiliales</taxon>
        <taxon>Prolixibacteraceae</taxon>
        <taxon>Prolixibacter</taxon>
    </lineage>
</organism>
<dbReference type="EMBL" id="PYGC01000008">
    <property type="protein sequence ID" value="PSK81625.1"/>
    <property type="molecule type" value="Genomic_DNA"/>
</dbReference>
<dbReference type="Pfam" id="PF00166">
    <property type="entry name" value="Cpn10"/>
    <property type="match status" value="1"/>
</dbReference>
<evidence type="ECO:0000313" key="4">
    <source>
        <dbReference type="EMBL" id="PSK81625.1"/>
    </source>
</evidence>
<protein>
    <submittedName>
        <fullName evidence="3 4">Chaperonin</fullName>
    </submittedName>
</protein>
<name>A0A2P8C9J3_9BACT</name>
<comment type="similarity">
    <text evidence="1">Belongs to the GroES chaperonin family.</text>
</comment>
<evidence type="ECO:0000313" key="6">
    <source>
        <dbReference type="Proteomes" id="UP000396862"/>
    </source>
</evidence>
<dbReference type="PANTHER" id="PTHR10772">
    <property type="entry name" value="10 KDA HEAT SHOCK PROTEIN"/>
    <property type="match status" value="1"/>
</dbReference>
<dbReference type="SMART" id="SM00883">
    <property type="entry name" value="Cpn10"/>
    <property type="match status" value="1"/>
</dbReference>
<keyword evidence="2" id="KW-0143">Chaperone</keyword>
<dbReference type="CDD" id="cd00320">
    <property type="entry name" value="cpn10"/>
    <property type="match status" value="1"/>
</dbReference>
<dbReference type="AlphaFoldDB" id="A0A2P8C9J3"/>
<dbReference type="Proteomes" id="UP000240621">
    <property type="component" value="Unassembled WGS sequence"/>
</dbReference>
<dbReference type="PANTHER" id="PTHR10772:SF58">
    <property type="entry name" value="CO-CHAPERONIN GROES"/>
    <property type="match status" value="1"/>
</dbReference>
<keyword evidence="6" id="KW-1185">Reference proteome</keyword>
<dbReference type="GO" id="GO:0051087">
    <property type="term" value="F:protein-folding chaperone binding"/>
    <property type="evidence" value="ECO:0007669"/>
    <property type="project" value="TreeGrafter"/>
</dbReference>
<gene>
    <name evidence="3" type="primary">groES-2</name>
    <name evidence="4" type="ORF">CLV93_10823</name>
    <name evidence="3" type="ORF">JCM18694_13970</name>
</gene>
<evidence type="ECO:0000313" key="3">
    <source>
        <dbReference type="EMBL" id="GET21151.1"/>
    </source>
</evidence>
<dbReference type="RefSeq" id="WP_106542933.1">
    <property type="nucleotide sequence ID" value="NZ_BLAU01000001.1"/>
</dbReference>
<dbReference type="OrthoDB" id="9801482at2"/>
<dbReference type="SUPFAM" id="SSF50129">
    <property type="entry name" value="GroES-like"/>
    <property type="match status" value="1"/>
</dbReference>
<accession>A0A2P8C9J3</accession>
<reference evidence="4 5" key="1">
    <citation type="submission" date="2018-03" db="EMBL/GenBank/DDBJ databases">
        <title>Genomic Encyclopedia of Archaeal and Bacterial Type Strains, Phase II (KMG-II): from individual species to whole genera.</title>
        <authorList>
            <person name="Goeker M."/>
        </authorList>
    </citation>
    <scope>NUCLEOTIDE SEQUENCE [LARGE SCALE GENOMIC DNA]</scope>
    <source>
        <strain evidence="4 5">DSM 27267</strain>
    </source>
</reference>
<dbReference type="GO" id="GO:0044183">
    <property type="term" value="F:protein folding chaperone"/>
    <property type="evidence" value="ECO:0007669"/>
    <property type="project" value="InterPro"/>
</dbReference>
<evidence type="ECO:0000313" key="5">
    <source>
        <dbReference type="Proteomes" id="UP000240621"/>
    </source>
</evidence>
<dbReference type="Proteomes" id="UP000396862">
    <property type="component" value="Unassembled WGS sequence"/>
</dbReference>
<dbReference type="GO" id="GO:0046872">
    <property type="term" value="F:metal ion binding"/>
    <property type="evidence" value="ECO:0007669"/>
    <property type="project" value="TreeGrafter"/>
</dbReference>
<dbReference type="GO" id="GO:0005524">
    <property type="term" value="F:ATP binding"/>
    <property type="evidence" value="ECO:0007669"/>
    <property type="project" value="InterPro"/>
</dbReference>